<feature type="region of interest" description="Disordered" evidence="8">
    <location>
        <begin position="1209"/>
        <end position="1233"/>
    </location>
</feature>
<evidence type="ECO:0000313" key="11">
    <source>
        <dbReference type="EMBL" id="PWN28727.1"/>
    </source>
</evidence>
<evidence type="ECO:0000256" key="1">
    <source>
        <dbReference type="ARBA" id="ARBA00000707"/>
    </source>
</evidence>
<dbReference type="PROSITE" id="PS00972">
    <property type="entry name" value="USP_1"/>
    <property type="match status" value="1"/>
</dbReference>
<dbReference type="InterPro" id="IPR035927">
    <property type="entry name" value="DUSP-like_sf"/>
</dbReference>
<name>A0A316UTV4_9BASI</name>
<feature type="compositionally biased region" description="Polar residues" evidence="8">
    <location>
        <begin position="1427"/>
        <end position="1446"/>
    </location>
</feature>
<protein>
    <recommendedName>
        <fullName evidence="3">ubiquitinyl hydrolase 1</fullName>
        <ecNumber evidence="3">3.4.19.12</ecNumber>
    </recommendedName>
</protein>
<dbReference type="PANTHER" id="PTHR21646">
    <property type="entry name" value="UBIQUITIN CARBOXYL-TERMINAL HYDROLASE"/>
    <property type="match status" value="1"/>
</dbReference>
<organism evidence="11 12">
    <name type="scientific">Jaminaea rosea</name>
    <dbReference type="NCBI Taxonomy" id="1569628"/>
    <lineage>
        <taxon>Eukaryota</taxon>
        <taxon>Fungi</taxon>
        <taxon>Dikarya</taxon>
        <taxon>Basidiomycota</taxon>
        <taxon>Ustilaginomycotina</taxon>
        <taxon>Exobasidiomycetes</taxon>
        <taxon>Microstromatales</taxon>
        <taxon>Microstromatales incertae sedis</taxon>
        <taxon>Jaminaea</taxon>
    </lineage>
</organism>
<feature type="region of interest" description="Disordered" evidence="8">
    <location>
        <begin position="1075"/>
        <end position="1116"/>
    </location>
</feature>
<dbReference type="InterPro" id="IPR050185">
    <property type="entry name" value="Ub_carboxyl-term_hydrolase"/>
</dbReference>
<dbReference type="Proteomes" id="UP000245884">
    <property type="component" value="Unassembled WGS sequence"/>
</dbReference>
<feature type="compositionally biased region" description="Low complexity" evidence="8">
    <location>
        <begin position="1379"/>
        <end position="1393"/>
    </location>
</feature>
<reference evidence="11 12" key="1">
    <citation type="journal article" date="2018" name="Mol. Biol. Evol.">
        <title>Broad Genomic Sampling Reveals a Smut Pathogenic Ancestry of the Fungal Clade Ustilaginomycotina.</title>
        <authorList>
            <person name="Kijpornyongpan T."/>
            <person name="Mondo S.J."/>
            <person name="Barry K."/>
            <person name="Sandor L."/>
            <person name="Lee J."/>
            <person name="Lipzen A."/>
            <person name="Pangilinan J."/>
            <person name="LaButti K."/>
            <person name="Hainaut M."/>
            <person name="Henrissat B."/>
            <person name="Grigoriev I.V."/>
            <person name="Spatafora J.W."/>
            <person name="Aime M.C."/>
        </authorList>
    </citation>
    <scope>NUCLEOTIDE SEQUENCE [LARGE SCALE GENOMIC DNA]</scope>
    <source>
        <strain evidence="11 12">MCA 5214</strain>
    </source>
</reference>
<comment type="catalytic activity">
    <reaction evidence="1">
        <text>Thiol-dependent hydrolysis of ester, thioester, amide, peptide and isopeptide bonds formed by the C-terminal Gly of ubiquitin (a 76-residue protein attached to proteins as an intracellular targeting signal).</text>
        <dbReference type="EC" id="3.4.19.12"/>
    </reaction>
</comment>
<dbReference type="InterPro" id="IPR006615">
    <property type="entry name" value="Pept_C19_DUSP"/>
</dbReference>
<feature type="compositionally biased region" description="Basic and acidic residues" evidence="8">
    <location>
        <begin position="1468"/>
        <end position="1477"/>
    </location>
</feature>
<dbReference type="GO" id="GO:0006508">
    <property type="term" value="P:proteolysis"/>
    <property type="evidence" value="ECO:0007669"/>
    <property type="project" value="UniProtKB-KW"/>
</dbReference>
<feature type="compositionally biased region" description="Low complexity" evidence="8">
    <location>
        <begin position="1220"/>
        <end position="1233"/>
    </location>
</feature>
<feature type="region of interest" description="Disordered" evidence="8">
    <location>
        <begin position="254"/>
        <end position="291"/>
    </location>
</feature>
<dbReference type="InterPro" id="IPR018200">
    <property type="entry name" value="USP_CS"/>
</dbReference>
<evidence type="ECO:0000256" key="4">
    <source>
        <dbReference type="ARBA" id="ARBA00022670"/>
    </source>
</evidence>
<dbReference type="GeneID" id="37029143"/>
<dbReference type="STRING" id="1569628.A0A316UTV4"/>
<feature type="compositionally biased region" description="Basic and acidic residues" evidence="8">
    <location>
        <begin position="149"/>
        <end position="160"/>
    </location>
</feature>
<feature type="compositionally biased region" description="Polar residues" evidence="8">
    <location>
        <begin position="533"/>
        <end position="549"/>
    </location>
</feature>
<dbReference type="CDD" id="cd02674">
    <property type="entry name" value="Peptidase_C19R"/>
    <property type="match status" value="1"/>
</dbReference>
<dbReference type="SUPFAM" id="SSF143791">
    <property type="entry name" value="DUSP-like"/>
    <property type="match status" value="1"/>
</dbReference>
<dbReference type="GO" id="GO:0004843">
    <property type="term" value="F:cysteine-type deubiquitinase activity"/>
    <property type="evidence" value="ECO:0007669"/>
    <property type="project" value="UniProtKB-EC"/>
</dbReference>
<feature type="region of interest" description="Disordered" evidence="8">
    <location>
        <begin position="1331"/>
        <end position="1447"/>
    </location>
</feature>
<feature type="compositionally biased region" description="Low complexity" evidence="8">
    <location>
        <begin position="180"/>
        <end position="200"/>
    </location>
</feature>
<dbReference type="InterPro" id="IPR038765">
    <property type="entry name" value="Papain-like_cys_pep_sf"/>
</dbReference>
<feature type="region of interest" description="Disordered" evidence="8">
    <location>
        <begin position="473"/>
        <end position="550"/>
    </location>
</feature>
<evidence type="ECO:0000259" key="9">
    <source>
        <dbReference type="PROSITE" id="PS50235"/>
    </source>
</evidence>
<dbReference type="Gene3D" id="3.30.2230.10">
    <property type="entry name" value="DUSP-like"/>
    <property type="match status" value="1"/>
</dbReference>
<keyword evidence="6" id="KW-0378">Hydrolase</keyword>
<dbReference type="SUPFAM" id="SSF54001">
    <property type="entry name" value="Cysteine proteinases"/>
    <property type="match status" value="1"/>
</dbReference>
<feature type="compositionally biased region" description="Low complexity" evidence="8">
    <location>
        <begin position="99"/>
        <end position="117"/>
    </location>
</feature>
<dbReference type="PROSITE" id="PS51283">
    <property type="entry name" value="DUSP"/>
    <property type="match status" value="1"/>
</dbReference>
<dbReference type="OrthoDB" id="292964at2759"/>
<dbReference type="Gene3D" id="3.90.70.10">
    <property type="entry name" value="Cysteine proteinases"/>
    <property type="match status" value="2"/>
</dbReference>
<feature type="compositionally biased region" description="Low complexity" evidence="8">
    <location>
        <begin position="507"/>
        <end position="532"/>
    </location>
</feature>
<dbReference type="PROSITE" id="PS00973">
    <property type="entry name" value="USP_2"/>
    <property type="match status" value="1"/>
</dbReference>
<feature type="region of interest" description="Disordered" evidence="8">
    <location>
        <begin position="968"/>
        <end position="1000"/>
    </location>
</feature>
<feature type="compositionally biased region" description="Polar residues" evidence="8">
    <location>
        <begin position="279"/>
        <end position="289"/>
    </location>
</feature>
<dbReference type="InterPro" id="IPR001394">
    <property type="entry name" value="Peptidase_C19_UCH"/>
</dbReference>
<feature type="domain" description="USP" evidence="9">
    <location>
        <begin position="553"/>
        <end position="1322"/>
    </location>
</feature>
<keyword evidence="4" id="KW-0645">Protease</keyword>
<evidence type="ECO:0000256" key="2">
    <source>
        <dbReference type="ARBA" id="ARBA00009085"/>
    </source>
</evidence>
<sequence>MSSPPSASEHKNQDSLITATASNSNTSSSPSSVRHLSPITSSQPHSPFHVAQTLGAGSSRADSPKLRRHPSGSQQLHHALPAHKRPRPSTPNSDVDGNSLASSDLASAATATDSAASPLRQWTDTQSYVPRPVFGTKMSDSGSLAGLTDEQKQLRIDDGVRAGNGAADDSGSVMAPDTPPRSAAASSGSASPVVSSPAPSLHNEPPSDDSPPPSPSEQLAKITEYKNAPLDSNQDYHLISRAWYRRWAAYTAASGENDDDDGAPSSPGPVDCSDLLASPPSQGEASSSKVKLANGLQEGHHFEILPAPAWWLLTTWYGLRGPVIKRGVLPKSNPPILEIYMTKVVFVRLTAEREAANEFAATSTPPATSISRATPLEIVARLAREQMGATSSQTEVRLWTCPPSTKASSSSVTVDEVTAEDSGYSLVEDKQGSESLASIADRLPWEPMPLVVELAYRNGDWPTENGRQSSAIADAAPQAPPPPPSGKHGLFAQAKGQDSFSRLQQQSPTITPASTTASTSASSASVSNANPSRITRSQTATERGSSSRTLGLKGLMNLGNTCFMNSALQCLSNTPELKDYFVSRVFEQEINTDNPLGNGGALAEAFGGLINALWSPQGNNAYSPRDFKWTLGRFAPQFSGYSQQDTQELLAFLLDGLHEDLNRIKKKPYIEAEDWKGGGLMEMVQFARRQWADYRQRNDSVIVDLFQGQYRSTLVCPECGKVSIKFDPFMYLTLPLPNKTMWRHQVYFVPLDPSKPVQAVNMVLPSEVSMSKLKTELADLFAVQGGPSRILGAETWKSVFYRLYYDYEPVHTIERADHAWFWELPCDFTPPPPETSGLRMSFSNSLQFPQTIESRAREEVKEAVLKEHGEGTHVVLPVFTYLERTSQGNPFFVAIPREDVNDAGKVMGAVMDQYRRVAPDVPEDIAREQRGAMRRKESEDEFVGPAPTVQSQDVVAEVRVNSDVFEPQEADADTDETMGTPPRATMSTPPPPPAHPSVVQELNTPTRPPLFQLYYAADLDKPIKDLDNWNEYNVEPLADRSARLAAHREGAWPLVYRGGALLCVWSEEAARDHLPRSADTGHWGSPDSLSEVDSKRLAEEKAEQATRSKRRAGSKQQQLSIEDCLDEFTREEQLGEEDLWHCPDCKEFRQATKKFDLWKVPDILVVHLKRFSAGRGLRDKIDVAVDFPIEGLDLTKRVEGTKALAQLREEGNAPAPPSPSAGSDMADSPPATAADALSSSVLSALSATNDESVTSDAPIYDLFAVDNHFGGLGGGHYTSSARNAEDGQWYYFDDSRVHKIDADSVEQEVKGPAAYLLFYRRRTTRTIGGKSKEMVRMASATPSGVNSRSDEAGARAGPSALASTAPWGPGGGEDFLPLSRRSSSRSSSQAASAGEWDHDAGDSTMRNREDDDELPTYNDVTAGYTPGSPTSPSCRPTVMTRSYSDVSSHDGHTAGSFDWTHGVHHEFGLGEEKKRGAGSEAGVYRRTGAGEDDEYDE</sequence>
<feature type="compositionally biased region" description="Basic and acidic residues" evidence="8">
    <location>
        <begin position="1395"/>
        <end position="1409"/>
    </location>
</feature>
<evidence type="ECO:0000256" key="8">
    <source>
        <dbReference type="SAM" id="MobiDB-lite"/>
    </source>
</evidence>
<proteinExistence type="inferred from homology"/>
<dbReference type="EC" id="3.4.19.12" evidence="3"/>
<evidence type="ECO:0000256" key="3">
    <source>
        <dbReference type="ARBA" id="ARBA00012759"/>
    </source>
</evidence>
<accession>A0A316UTV4</accession>
<dbReference type="PROSITE" id="PS50235">
    <property type="entry name" value="USP_3"/>
    <property type="match status" value="1"/>
</dbReference>
<gene>
    <name evidence="11" type="ORF">BDZ90DRAFT_237582</name>
</gene>
<dbReference type="GO" id="GO:0016579">
    <property type="term" value="P:protein deubiquitination"/>
    <property type="evidence" value="ECO:0007669"/>
    <property type="project" value="InterPro"/>
</dbReference>
<evidence type="ECO:0000259" key="10">
    <source>
        <dbReference type="PROSITE" id="PS51283"/>
    </source>
</evidence>
<dbReference type="RefSeq" id="XP_025363339.1">
    <property type="nucleotide sequence ID" value="XM_025507320.1"/>
</dbReference>
<feature type="domain" description="DUSP" evidence="10">
    <location>
        <begin position="213"/>
        <end position="329"/>
    </location>
</feature>
<evidence type="ECO:0000256" key="5">
    <source>
        <dbReference type="ARBA" id="ARBA00022786"/>
    </source>
</evidence>
<feature type="region of interest" description="Disordered" evidence="8">
    <location>
        <begin position="1468"/>
        <end position="1497"/>
    </location>
</feature>
<evidence type="ECO:0000256" key="6">
    <source>
        <dbReference type="ARBA" id="ARBA00022801"/>
    </source>
</evidence>
<dbReference type="PANTHER" id="PTHR21646:SF24">
    <property type="entry name" value="UBIQUITIN CARBOXYL-TERMINAL HYDROLASE"/>
    <property type="match status" value="1"/>
</dbReference>
<dbReference type="SMART" id="SM00695">
    <property type="entry name" value="DUSP"/>
    <property type="match status" value="1"/>
</dbReference>
<keyword evidence="7" id="KW-0788">Thiol protease</keyword>
<evidence type="ECO:0000256" key="7">
    <source>
        <dbReference type="ARBA" id="ARBA00022807"/>
    </source>
</evidence>
<keyword evidence="12" id="KW-1185">Reference proteome</keyword>
<dbReference type="EMBL" id="KZ819664">
    <property type="protein sequence ID" value="PWN28727.1"/>
    <property type="molecule type" value="Genomic_DNA"/>
</dbReference>
<evidence type="ECO:0000313" key="12">
    <source>
        <dbReference type="Proteomes" id="UP000245884"/>
    </source>
</evidence>
<dbReference type="Pfam" id="PF06337">
    <property type="entry name" value="DUSP"/>
    <property type="match status" value="1"/>
</dbReference>
<feature type="compositionally biased region" description="Polar residues" evidence="8">
    <location>
        <begin position="496"/>
        <end position="506"/>
    </location>
</feature>
<feature type="region of interest" description="Disordered" evidence="8">
    <location>
        <begin position="1"/>
        <end position="218"/>
    </location>
</feature>
<keyword evidence="5" id="KW-0833">Ubl conjugation pathway</keyword>
<dbReference type="InterPro" id="IPR028889">
    <property type="entry name" value="USP"/>
</dbReference>
<feature type="compositionally biased region" description="Low complexity" evidence="8">
    <location>
        <begin position="18"/>
        <end position="32"/>
    </location>
</feature>
<feature type="compositionally biased region" description="Basic and acidic residues" evidence="8">
    <location>
        <begin position="1092"/>
        <end position="1106"/>
    </location>
</feature>
<dbReference type="Pfam" id="PF00443">
    <property type="entry name" value="UCH"/>
    <property type="match status" value="1"/>
</dbReference>
<comment type="similarity">
    <text evidence="2">Belongs to the peptidase C19 family.</text>
</comment>